<protein>
    <recommendedName>
        <fullName evidence="7">Dynein heavy chain region D6 P-loop domain-containing protein</fullName>
    </recommendedName>
</protein>
<dbReference type="PROSITE" id="PS50082">
    <property type="entry name" value="WD_REPEATS_2"/>
    <property type="match status" value="2"/>
</dbReference>
<dbReference type="Gene3D" id="2.130.10.10">
    <property type="entry name" value="YVTN repeat-like/Quinoprotein amine dehydrogenase"/>
    <property type="match status" value="2"/>
</dbReference>
<dbReference type="GO" id="GO:0005840">
    <property type="term" value="C:ribosome"/>
    <property type="evidence" value="ECO:0007669"/>
    <property type="project" value="UniProtKB-KW"/>
</dbReference>
<evidence type="ECO:0000256" key="2">
    <source>
        <dbReference type="ARBA" id="ARBA00022574"/>
    </source>
</evidence>
<keyword evidence="5" id="KW-0539">Nucleus</keyword>
<gene>
    <name evidence="8" type="ORF">STCU_05714</name>
</gene>
<dbReference type="InterPro" id="IPR027417">
    <property type="entry name" value="P-loop_NTPase"/>
</dbReference>
<evidence type="ECO:0000256" key="3">
    <source>
        <dbReference type="ARBA" id="ARBA00022737"/>
    </source>
</evidence>
<dbReference type="Pfam" id="PF03028">
    <property type="entry name" value="Dynein_heavy"/>
    <property type="match status" value="1"/>
</dbReference>
<evidence type="ECO:0000313" key="8">
    <source>
        <dbReference type="EMBL" id="EPY27511.1"/>
    </source>
</evidence>
<dbReference type="AlphaFoldDB" id="S9VK87"/>
<dbReference type="OrthoDB" id="10255630at2759"/>
<keyword evidence="9" id="KW-1185">Reference proteome</keyword>
<keyword evidence="2 6" id="KW-0853">WD repeat</keyword>
<dbReference type="Proteomes" id="UP000015354">
    <property type="component" value="Unassembled WGS sequence"/>
</dbReference>
<organism evidence="8 9">
    <name type="scientific">Strigomonas culicis</name>
    <dbReference type="NCBI Taxonomy" id="28005"/>
    <lineage>
        <taxon>Eukaryota</taxon>
        <taxon>Discoba</taxon>
        <taxon>Euglenozoa</taxon>
        <taxon>Kinetoplastea</taxon>
        <taxon>Metakinetoplastina</taxon>
        <taxon>Trypanosomatida</taxon>
        <taxon>Trypanosomatidae</taxon>
        <taxon>Strigomonadinae</taxon>
        <taxon>Strigomonas</taxon>
    </lineage>
</organism>
<keyword evidence="4" id="KW-0687">Ribonucleoprotein</keyword>
<dbReference type="EMBL" id="ATMH01005714">
    <property type="protein sequence ID" value="EPY27511.1"/>
    <property type="molecule type" value="Genomic_DNA"/>
</dbReference>
<dbReference type="InterPro" id="IPR001680">
    <property type="entry name" value="WD40_rpt"/>
</dbReference>
<evidence type="ECO:0000256" key="4">
    <source>
        <dbReference type="ARBA" id="ARBA00022980"/>
    </source>
</evidence>
<keyword evidence="4" id="KW-0689">Ribosomal protein</keyword>
<feature type="repeat" description="WD" evidence="6">
    <location>
        <begin position="597"/>
        <end position="616"/>
    </location>
</feature>
<comment type="caution">
    <text evidence="8">The sequence shown here is derived from an EMBL/GenBank/DDBJ whole genome shotgun (WGS) entry which is preliminary data.</text>
</comment>
<reference evidence="8 9" key="1">
    <citation type="journal article" date="2013" name="PLoS ONE">
        <title>Predicting the Proteins of Angomonas deanei, Strigomonas culicis and Their Respective Endosymbionts Reveals New Aspects of the Trypanosomatidae Family.</title>
        <authorList>
            <person name="Motta M.C."/>
            <person name="Martins A.C."/>
            <person name="de Souza S.S."/>
            <person name="Catta-Preta C.M."/>
            <person name="Silva R."/>
            <person name="Klein C.C."/>
            <person name="de Almeida L.G."/>
            <person name="de Lima Cunha O."/>
            <person name="Ciapina L.P."/>
            <person name="Brocchi M."/>
            <person name="Colabardini A.C."/>
            <person name="de Araujo Lima B."/>
            <person name="Machado C.R."/>
            <person name="de Almeida Soares C.M."/>
            <person name="Probst C.M."/>
            <person name="de Menezes C.B."/>
            <person name="Thompson C.E."/>
            <person name="Bartholomeu D.C."/>
            <person name="Gradia D.F."/>
            <person name="Pavoni D.P."/>
            <person name="Grisard E.C."/>
            <person name="Fantinatti-Garboggini F."/>
            <person name="Marchini F.K."/>
            <person name="Rodrigues-Luiz G.F."/>
            <person name="Wagner G."/>
            <person name="Goldman G.H."/>
            <person name="Fietto J.L."/>
            <person name="Elias M.C."/>
            <person name="Goldman M.H."/>
            <person name="Sagot M.F."/>
            <person name="Pereira M."/>
            <person name="Stoco P.H."/>
            <person name="de Mendonca-Neto R.P."/>
            <person name="Teixeira S.M."/>
            <person name="Maciel T.E."/>
            <person name="de Oliveira Mendes T.A."/>
            <person name="Urmenyi T.P."/>
            <person name="de Souza W."/>
            <person name="Schenkman S."/>
            <person name="de Vasconcelos A.T."/>
        </authorList>
    </citation>
    <scope>NUCLEOTIDE SEQUENCE [LARGE SCALE GENOMIC DNA]</scope>
</reference>
<feature type="domain" description="Dynein heavy chain region D6 P-loop" evidence="7">
    <location>
        <begin position="131"/>
        <end position="242"/>
    </location>
</feature>
<dbReference type="InterPro" id="IPR015943">
    <property type="entry name" value="WD40/YVTN_repeat-like_dom_sf"/>
</dbReference>
<dbReference type="InterPro" id="IPR036322">
    <property type="entry name" value="WD40_repeat_dom_sf"/>
</dbReference>
<dbReference type="InterPro" id="IPR019775">
    <property type="entry name" value="WD40_repeat_CS"/>
</dbReference>
<dbReference type="PANTHER" id="PTHR19848:SF0">
    <property type="entry name" value="NOTCHLESS PROTEIN HOMOLOG 1"/>
    <property type="match status" value="1"/>
</dbReference>
<evidence type="ECO:0000259" key="7">
    <source>
        <dbReference type="Pfam" id="PF03028"/>
    </source>
</evidence>
<dbReference type="SUPFAM" id="SSF50978">
    <property type="entry name" value="WD40 repeat-like"/>
    <property type="match status" value="1"/>
</dbReference>
<dbReference type="InterPro" id="IPR004273">
    <property type="entry name" value="Dynein_heavy_D6_P-loop"/>
</dbReference>
<evidence type="ECO:0000256" key="5">
    <source>
        <dbReference type="ARBA" id="ARBA00023242"/>
    </source>
</evidence>
<dbReference type="PANTHER" id="PTHR19848">
    <property type="entry name" value="WD40 REPEAT PROTEIN"/>
    <property type="match status" value="1"/>
</dbReference>
<dbReference type="SMART" id="SM00320">
    <property type="entry name" value="WD40"/>
    <property type="match status" value="7"/>
</dbReference>
<dbReference type="PROSITE" id="PS00678">
    <property type="entry name" value="WD_REPEATS_1"/>
    <property type="match status" value="2"/>
</dbReference>
<feature type="repeat" description="WD" evidence="6">
    <location>
        <begin position="503"/>
        <end position="542"/>
    </location>
</feature>
<keyword evidence="3" id="KW-0677">Repeat</keyword>
<dbReference type="GO" id="GO:0000027">
    <property type="term" value="P:ribosomal large subunit assembly"/>
    <property type="evidence" value="ECO:0007669"/>
    <property type="project" value="TreeGrafter"/>
</dbReference>
<evidence type="ECO:0000256" key="6">
    <source>
        <dbReference type="PROSITE-ProRule" id="PRU00221"/>
    </source>
</evidence>
<sequence>MSSVFVNSSGKEFADGIVFDDSNKVVSVKSNEYPTLSTIVPGMFLRSLNGVPVVKAREQQSQLKSVKGEILAVFTAVTKDEFDLSSEEDADNAFNPASALAPMAAEYKSSVARGSALVIGNVAAKVTANKCIVIMIEGANPALPIALAAERAGVDVMYIDTIGRMKTRQSIEEAGDVFRRSLEKGLWIYVEQATKSITLLQKLAETMAEADARKALNVRSRVFLMCEPHPHFPEYLMKNCVTLRCRLLGDSAAAVDVKEDLLESKRRRNLLSGSDDVATSAKPEVAKAKKKVRISNEVNVVQLEKNAFMEMSASAHLPAKDNPSGDGLTRKAKYTFGSNEKFISLCKVRDNRFAVGTNSGYVVLLDSDALPLIQFRPHKACVWDVSFASQFDFATACEDGTSTIFNYYLAGQELTANSVASFQSDVFAVTYTDCNDVNSPVLSGGLSATICVLHSDRQNSSFIASGTSVQAMHATRQKRVIVGGGNGVCSYIDPARCVVVDSSNKHSRKVPAVSCFGDVAATGGFDRMLRIWDVRSGLSLINERAITEVVTAVAISEKYAAACSGSDLLVWDLRKLSAPLATKHNAWKDLTRGLVIEGNMVVTASVDGAARFWEIA</sequence>
<evidence type="ECO:0000313" key="9">
    <source>
        <dbReference type="Proteomes" id="UP000015354"/>
    </source>
</evidence>
<name>S9VK87_9TRYP</name>
<evidence type="ECO:0000256" key="1">
    <source>
        <dbReference type="ARBA" id="ARBA00004123"/>
    </source>
</evidence>
<dbReference type="Gene3D" id="3.40.50.300">
    <property type="entry name" value="P-loop containing nucleotide triphosphate hydrolases"/>
    <property type="match status" value="1"/>
</dbReference>
<comment type="subcellular location">
    <subcellularLocation>
        <location evidence="1">Nucleus</location>
    </subcellularLocation>
</comment>
<dbReference type="GO" id="GO:0005730">
    <property type="term" value="C:nucleolus"/>
    <property type="evidence" value="ECO:0007669"/>
    <property type="project" value="TreeGrafter"/>
</dbReference>
<accession>S9VK87</accession>
<proteinExistence type="predicted"/>